<proteinExistence type="inferred from homology"/>
<dbReference type="InterPro" id="IPR028614">
    <property type="entry name" value="GDP_fucose/colitose_synth"/>
</dbReference>
<feature type="binding site" evidence="5">
    <location>
        <begin position="115"/>
        <end position="118"/>
    </location>
    <ligand>
        <name>NADP(+)</name>
        <dbReference type="ChEBI" id="CHEBI:58349"/>
    </ligand>
</feature>
<evidence type="ECO:0000256" key="3">
    <source>
        <dbReference type="ARBA" id="ARBA00023002"/>
    </source>
</evidence>
<dbReference type="PANTHER" id="PTHR43238:SF1">
    <property type="entry name" value="GDP-L-FUCOSE SYNTHASE"/>
    <property type="match status" value="1"/>
</dbReference>
<dbReference type="Proteomes" id="UP001596150">
    <property type="component" value="Unassembled WGS sequence"/>
</dbReference>
<keyword evidence="4 5" id="KW-0413">Isomerase</keyword>
<evidence type="ECO:0000256" key="1">
    <source>
        <dbReference type="ARBA" id="ARBA00005959"/>
    </source>
</evidence>
<dbReference type="Gene3D" id="3.40.50.720">
    <property type="entry name" value="NAD(P)-binding Rossmann-like Domain"/>
    <property type="match status" value="1"/>
</dbReference>
<keyword evidence="2 5" id="KW-0521">NADP</keyword>
<dbReference type="Gene3D" id="3.90.25.10">
    <property type="entry name" value="UDP-galactose 4-epimerase, domain 1"/>
    <property type="match status" value="1"/>
</dbReference>
<organism evidence="7 8">
    <name type="scientific">Kaistia terrae</name>
    <dbReference type="NCBI Taxonomy" id="537017"/>
    <lineage>
        <taxon>Bacteria</taxon>
        <taxon>Pseudomonadati</taxon>
        <taxon>Pseudomonadota</taxon>
        <taxon>Alphaproteobacteria</taxon>
        <taxon>Hyphomicrobiales</taxon>
        <taxon>Kaistiaceae</taxon>
        <taxon>Kaistia</taxon>
    </lineage>
</organism>
<keyword evidence="5" id="KW-0511">Multifunctional enzyme</keyword>
<dbReference type="Pfam" id="PF01370">
    <property type="entry name" value="Epimerase"/>
    <property type="match status" value="1"/>
</dbReference>
<dbReference type="CDD" id="cd05239">
    <property type="entry name" value="GDP_FS_SDR_e"/>
    <property type="match status" value="1"/>
</dbReference>
<keyword evidence="3 5" id="KW-0560">Oxidoreductase</keyword>
<evidence type="ECO:0000256" key="4">
    <source>
        <dbReference type="ARBA" id="ARBA00023235"/>
    </source>
</evidence>
<feature type="binding site" evidence="5">
    <location>
        <begin position="173"/>
        <end position="176"/>
    </location>
    <ligand>
        <name>NADP(+)</name>
        <dbReference type="ChEBI" id="CHEBI:58349"/>
    </ligand>
</feature>
<gene>
    <name evidence="5" type="primary">fcl</name>
    <name evidence="7" type="ORF">ACFPP9_21910</name>
</gene>
<feature type="binding site" evidence="5">
    <location>
        <position position="150"/>
    </location>
    <ligand>
        <name>NADP(+)</name>
        <dbReference type="ChEBI" id="CHEBI:58349"/>
    </ligand>
</feature>
<comment type="similarity">
    <text evidence="1 5">Belongs to the NAD(P)-dependent epimerase/dehydratase family. Fucose synthase subfamily.</text>
</comment>
<evidence type="ECO:0000313" key="7">
    <source>
        <dbReference type="EMBL" id="MFC5518446.1"/>
    </source>
</evidence>
<accession>A0ABW0Q0S1</accession>
<feature type="binding site" evidence="5">
    <location>
        <position position="212"/>
    </location>
    <ligand>
        <name>substrate</name>
    </ligand>
</feature>
<feature type="site" description="Important for catalytic activity" evidence="5">
    <location>
        <position position="117"/>
    </location>
</feature>
<dbReference type="PANTHER" id="PTHR43238">
    <property type="entry name" value="GDP-L-FUCOSE SYNTHASE"/>
    <property type="match status" value="1"/>
</dbReference>
<dbReference type="EC" id="1.1.1.271" evidence="5"/>
<feature type="domain" description="NAD-dependent epimerase/dehydratase" evidence="6">
    <location>
        <begin position="17"/>
        <end position="247"/>
    </location>
</feature>
<feature type="binding site" evidence="5">
    <location>
        <begin position="21"/>
        <end position="27"/>
    </location>
    <ligand>
        <name>NADP(+)</name>
        <dbReference type="ChEBI" id="CHEBI:58349"/>
    </ligand>
</feature>
<feature type="binding site" evidence="5">
    <location>
        <position position="197"/>
    </location>
    <ligand>
        <name>substrate</name>
    </ligand>
</feature>
<comment type="caution">
    <text evidence="7">The sequence shown here is derived from an EMBL/GenBank/DDBJ whole genome shotgun (WGS) entry which is preliminary data.</text>
</comment>
<keyword evidence="8" id="KW-1185">Reference proteome</keyword>
<feature type="binding site" evidence="5">
    <location>
        <position position="219"/>
    </location>
    <ligand>
        <name>substrate</name>
    </ligand>
</feature>
<comment type="catalytic activity">
    <reaction evidence="5">
        <text>GDP-beta-L-fucose + NADP(+) = GDP-4-dehydro-alpha-D-rhamnose + NADPH + H(+)</text>
        <dbReference type="Rhea" id="RHEA:18885"/>
        <dbReference type="ChEBI" id="CHEBI:15378"/>
        <dbReference type="ChEBI" id="CHEBI:57273"/>
        <dbReference type="ChEBI" id="CHEBI:57783"/>
        <dbReference type="ChEBI" id="CHEBI:57964"/>
        <dbReference type="ChEBI" id="CHEBI:58349"/>
        <dbReference type="EC" id="1.1.1.271"/>
    </reaction>
</comment>
<feature type="site" description="Important for catalytic activity" evidence="5">
    <location>
        <position position="119"/>
    </location>
</feature>
<evidence type="ECO:0000256" key="2">
    <source>
        <dbReference type="ARBA" id="ARBA00022857"/>
    </source>
</evidence>
<comment type="pathway">
    <text evidence="5">Nucleotide-sugar biosynthesis; GDP-L-fucose biosynthesis via de novo pathway; GDP-L-fucose from GDP-alpha-D-mannose: step 2/2.</text>
</comment>
<dbReference type="InterPro" id="IPR001509">
    <property type="entry name" value="Epimerase_deHydtase"/>
</dbReference>
<evidence type="ECO:0000313" key="8">
    <source>
        <dbReference type="Proteomes" id="UP001596150"/>
    </source>
</evidence>
<reference evidence="8" key="1">
    <citation type="journal article" date="2019" name="Int. J. Syst. Evol. Microbiol.">
        <title>The Global Catalogue of Microorganisms (GCM) 10K type strain sequencing project: providing services to taxonomists for standard genome sequencing and annotation.</title>
        <authorList>
            <consortium name="The Broad Institute Genomics Platform"/>
            <consortium name="The Broad Institute Genome Sequencing Center for Infectious Disease"/>
            <person name="Wu L."/>
            <person name="Ma J."/>
        </authorList>
    </citation>
    <scope>NUCLEOTIDE SEQUENCE [LARGE SCALE GENOMIC DNA]</scope>
    <source>
        <strain evidence="8">KACC 12633</strain>
    </source>
</reference>
<dbReference type="EMBL" id="JBHSML010000013">
    <property type="protein sequence ID" value="MFC5518446.1"/>
    <property type="molecule type" value="Genomic_DNA"/>
</dbReference>
<evidence type="ECO:0000256" key="5">
    <source>
        <dbReference type="HAMAP-Rule" id="MF_00956"/>
    </source>
</evidence>
<evidence type="ECO:0000259" key="6">
    <source>
        <dbReference type="Pfam" id="PF01370"/>
    </source>
</evidence>
<feature type="active site" description="Proton donor/acceptor" evidence="5">
    <location>
        <position position="146"/>
    </location>
</feature>
<feature type="binding site" evidence="5">
    <location>
        <position position="189"/>
    </location>
    <ligand>
        <name>NADP(+)</name>
        <dbReference type="ChEBI" id="CHEBI:58349"/>
    </ligand>
</feature>
<dbReference type="SUPFAM" id="SSF51735">
    <property type="entry name" value="NAD(P)-binding Rossmann-fold domains"/>
    <property type="match status" value="1"/>
</dbReference>
<sequence length="329" mass="35715">MTAMHETDSFDLTGKRIWIAGHRGMVGSALVRRLQREPCEILTVSSAELDLRRQSATEAWINANAPDAIIIAAAKVGGIVANASHPAPFIYDNLAIATNLIEGARRADVKKLLYLGSSCMYPREATQPMQEAVLLTGPLEPTNEPYAIAKIAGLKLAESYHREYACRFITAVPPNLYGPNDNYDPENSHVLAALLRRIHLAKADDAASVSIWGTGRPMREFMHVDDLADACILLLRRYDEVEPINVGSGQEISIRDLAILIADIIGYDGAIVTDPSKPDGTPRKLMDSGRLTALGWSPSINLLNGIEASYQAWLAGYAEANAIKSRPGG</sequence>
<feature type="binding site" evidence="5">
    <location>
        <position position="279"/>
    </location>
    <ligand>
        <name>substrate</name>
    </ligand>
</feature>
<dbReference type="InterPro" id="IPR036291">
    <property type="entry name" value="NAD(P)-bd_dom_sf"/>
</dbReference>
<comment type="function">
    <text evidence="5">Catalyzes the two-step NADP-dependent conversion of GDP-4-dehydro-6-deoxy-D-mannose to GDP-fucose, involving an epimerase and a reductase reaction.</text>
</comment>
<protein>
    <recommendedName>
        <fullName evidence="5">GDP-L-fucose synthase</fullName>
        <ecNumber evidence="5">1.1.1.271</ecNumber>
    </recommendedName>
    <alternativeName>
        <fullName evidence="5">GDP-4-keto-6-deoxy-D-mannose-3,5-epimerase-4-reductase</fullName>
    </alternativeName>
</protein>
<dbReference type="HAMAP" id="MF_00956">
    <property type="entry name" value="GDP_fucose_synth"/>
    <property type="match status" value="1"/>
</dbReference>
<dbReference type="RefSeq" id="WP_323180636.1">
    <property type="nucleotide sequence ID" value="NZ_JAPKNH010000003.1"/>
</dbReference>
<name>A0ABW0Q0S1_9HYPH</name>